<evidence type="ECO:0000256" key="2">
    <source>
        <dbReference type="ARBA" id="ARBA00022692"/>
    </source>
</evidence>
<gene>
    <name evidence="5" type="ORF">APLA_LOCUS8838</name>
</gene>
<name>A0A8S1A6F6_ARCPL</name>
<dbReference type="GO" id="GO:0015232">
    <property type="term" value="F:heme transmembrane transporter activity"/>
    <property type="evidence" value="ECO:0007669"/>
    <property type="project" value="TreeGrafter"/>
</dbReference>
<dbReference type="GO" id="GO:0016020">
    <property type="term" value="C:membrane"/>
    <property type="evidence" value="ECO:0007669"/>
    <property type="project" value="UniProtKB-SubCell"/>
</dbReference>
<comment type="caution">
    <text evidence="5">The sequence shown here is derived from an EMBL/GenBank/DDBJ whole genome shotgun (WGS) entry which is preliminary data.</text>
</comment>
<dbReference type="OrthoDB" id="415822at2759"/>
<evidence type="ECO:0000256" key="4">
    <source>
        <dbReference type="ARBA" id="ARBA00023136"/>
    </source>
</evidence>
<protein>
    <submittedName>
        <fullName evidence="5">Uncharacterized protein</fullName>
    </submittedName>
</protein>
<keyword evidence="4" id="KW-0472">Membrane</keyword>
<dbReference type="GO" id="GO:0097037">
    <property type="term" value="P:heme export"/>
    <property type="evidence" value="ECO:0007669"/>
    <property type="project" value="TreeGrafter"/>
</dbReference>
<dbReference type="PANTHER" id="PTHR10924">
    <property type="entry name" value="MAJOR FACILITATOR SUPERFAMILY PROTEIN-RELATED"/>
    <property type="match status" value="1"/>
</dbReference>
<dbReference type="InterPro" id="IPR049680">
    <property type="entry name" value="FLVCR1-2_SLC49-like"/>
</dbReference>
<dbReference type="EMBL" id="CADEBD010000309">
    <property type="protein sequence ID" value="CAB3240116.1"/>
    <property type="molecule type" value="Genomic_DNA"/>
</dbReference>
<dbReference type="Proteomes" id="UP000494256">
    <property type="component" value="Unassembled WGS sequence"/>
</dbReference>
<proteinExistence type="predicted"/>
<organism evidence="5 6">
    <name type="scientific">Arctia plantaginis</name>
    <name type="common">Wood tiger moth</name>
    <name type="synonym">Phalaena plantaginis</name>
    <dbReference type="NCBI Taxonomy" id="874455"/>
    <lineage>
        <taxon>Eukaryota</taxon>
        <taxon>Metazoa</taxon>
        <taxon>Ecdysozoa</taxon>
        <taxon>Arthropoda</taxon>
        <taxon>Hexapoda</taxon>
        <taxon>Insecta</taxon>
        <taxon>Pterygota</taxon>
        <taxon>Neoptera</taxon>
        <taxon>Endopterygota</taxon>
        <taxon>Lepidoptera</taxon>
        <taxon>Glossata</taxon>
        <taxon>Ditrysia</taxon>
        <taxon>Noctuoidea</taxon>
        <taxon>Erebidae</taxon>
        <taxon>Arctiinae</taxon>
        <taxon>Arctia</taxon>
    </lineage>
</organism>
<dbReference type="GO" id="GO:0020037">
    <property type="term" value="F:heme binding"/>
    <property type="evidence" value="ECO:0007669"/>
    <property type="project" value="TreeGrafter"/>
</dbReference>
<dbReference type="AlphaFoldDB" id="A0A8S1A6F6"/>
<comment type="subcellular location">
    <subcellularLocation>
        <location evidence="1">Membrane</location>
        <topology evidence="1">Multi-pass membrane protein</topology>
    </subcellularLocation>
</comment>
<accession>A0A8S1A6F6</accession>
<evidence type="ECO:0000256" key="3">
    <source>
        <dbReference type="ARBA" id="ARBA00022989"/>
    </source>
</evidence>
<evidence type="ECO:0000313" key="5">
    <source>
        <dbReference type="EMBL" id="CAB3240116.1"/>
    </source>
</evidence>
<dbReference type="PANTHER" id="PTHR10924:SF4">
    <property type="entry name" value="GH15861P"/>
    <property type="match status" value="1"/>
</dbReference>
<sequence length="141" mass="15309">MPAAESYDTIDVFLEENSMLKSELFNIRSGPLFTATELIRHPACAANLRVTTIIGCFGTCAGAWLKVFSVPPDMFWLGFLGQTVVAISQVFVLNVPPRLAAVWFGEDQVSVACSIGVFGNQEGPLGQVQHPVVSRSFSTRD</sequence>
<reference evidence="5 6" key="1">
    <citation type="submission" date="2020-04" db="EMBL/GenBank/DDBJ databases">
        <authorList>
            <person name="Wallbank WR R."/>
            <person name="Pardo Diaz C."/>
            <person name="Kozak K."/>
            <person name="Martin S."/>
            <person name="Jiggins C."/>
            <person name="Moest M."/>
            <person name="Warren A I."/>
            <person name="Byers J.R.P. K."/>
            <person name="Montejo-Kovacevich G."/>
            <person name="Yen C E."/>
        </authorList>
    </citation>
    <scope>NUCLEOTIDE SEQUENCE [LARGE SCALE GENOMIC DNA]</scope>
</reference>
<keyword evidence="3" id="KW-1133">Transmembrane helix</keyword>
<evidence type="ECO:0000256" key="1">
    <source>
        <dbReference type="ARBA" id="ARBA00004141"/>
    </source>
</evidence>
<evidence type="ECO:0000313" key="6">
    <source>
        <dbReference type="Proteomes" id="UP000494256"/>
    </source>
</evidence>
<keyword evidence="2" id="KW-0812">Transmembrane</keyword>